<dbReference type="EMBL" id="JACTAM010000013">
    <property type="protein sequence ID" value="KAI2657987.1"/>
    <property type="molecule type" value="Genomic_DNA"/>
</dbReference>
<dbReference type="Gene3D" id="3.90.190.10">
    <property type="entry name" value="Protein tyrosine phosphatase superfamily"/>
    <property type="match status" value="1"/>
</dbReference>
<dbReference type="Pfam" id="PF05706">
    <property type="entry name" value="CDKN3"/>
    <property type="match status" value="1"/>
</dbReference>
<name>A0ABQ8M704_LABRO</name>
<keyword evidence="6" id="KW-0649">Protein kinase inhibitor</keyword>
<dbReference type="CDD" id="cd14505">
    <property type="entry name" value="CDKN3-like"/>
    <property type="match status" value="1"/>
</dbReference>
<evidence type="ECO:0000256" key="2">
    <source>
        <dbReference type="ARBA" id="ARBA00013064"/>
    </source>
</evidence>
<dbReference type="InterPro" id="IPR022778">
    <property type="entry name" value="CDKN3"/>
</dbReference>
<dbReference type="Proteomes" id="UP000830375">
    <property type="component" value="Unassembled WGS sequence"/>
</dbReference>
<keyword evidence="3" id="KW-0378">Hydrolase</keyword>
<dbReference type="PRINTS" id="PR00700">
    <property type="entry name" value="PRTYPHPHTASE"/>
</dbReference>
<reference evidence="6 7" key="1">
    <citation type="submission" date="2022-01" db="EMBL/GenBank/DDBJ databases">
        <title>A high-quality chromosome-level genome assembly of rohu carp, Labeo rohita.</title>
        <authorList>
            <person name="Arick M.A. II"/>
            <person name="Hsu C.-Y."/>
            <person name="Magbanua Z."/>
            <person name="Pechanova O."/>
            <person name="Grover C."/>
            <person name="Miller E."/>
            <person name="Thrash A."/>
            <person name="Ezzel L."/>
            <person name="Alam S."/>
            <person name="Benzie J."/>
            <person name="Hamilton M."/>
            <person name="Karsi A."/>
            <person name="Lawrence M.L."/>
            <person name="Peterson D.G."/>
        </authorList>
    </citation>
    <scope>NUCLEOTIDE SEQUENCE [LARGE SCALE GENOMIC DNA]</scope>
    <source>
        <strain evidence="7">BAU-BD-2019</strain>
        <tissue evidence="6">Blood</tissue>
    </source>
</reference>
<evidence type="ECO:0000259" key="5">
    <source>
        <dbReference type="PROSITE" id="PS50056"/>
    </source>
</evidence>
<feature type="domain" description="Tyrosine specific protein phosphatases" evidence="5">
    <location>
        <begin position="173"/>
        <end position="239"/>
    </location>
</feature>
<evidence type="ECO:0000256" key="1">
    <source>
        <dbReference type="ARBA" id="ARBA00009580"/>
    </source>
</evidence>
<dbReference type="InterPro" id="IPR050561">
    <property type="entry name" value="PTP"/>
</dbReference>
<evidence type="ECO:0000256" key="4">
    <source>
        <dbReference type="ARBA" id="ARBA00022912"/>
    </source>
</evidence>
<dbReference type="InterPro" id="IPR016130">
    <property type="entry name" value="Tyr_Pase_AS"/>
</dbReference>
<dbReference type="GO" id="GO:0004860">
    <property type="term" value="F:protein kinase inhibitor activity"/>
    <property type="evidence" value="ECO:0007669"/>
    <property type="project" value="UniProtKB-KW"/>
</dbReference>
<protein>
    <recommendedName>
        <fullName evidence="2">protein-tyrosine-phosphatase</fullName>
        <ecNumber evidence="2">3.1.3.48</ecNumber>
    </recommendedName>
</protein>
<evidence type="ECO:0000313" key="7">
    <source>
        <dbReference type="Proteomes" id="UP000830375"/>
    </source>
</evidence>
<comment type="caution">
    <text evidence="6">The sequence shown here is derived from an EMBL/GenBank/DDBJ whole genome shotgun (WGS) entry which is preliminary data.</text>
</comment>
<evidence type="ECO:0000256" key="3">
    <source>
        <dbReference type="ARBA" id="ARBA00022801"/>
    </source>
</evidence>
<sequence length="266" mass="29828">MARLCFYLELVALSANPSSVFIPELSCPGVRSIWCRALRLFDCGSRGGTEHGLRKTGAMRTSEFDSSDEEDIGEVEATPFQISWLSLSVVECSQSLGICSLPGCRYKETRRNLQKDVAEMCDQGVEDVFVFCTRGELVRYRVPCLLEVYSQNGLRVHHLPFPDGGTPELSQCSCILEELHDCLQNQRRTVIHCYGGLGRSGLIAACLLLQLSVSMTPSSALEILRELRGGGAIQTVKQYNFLHEFREKFEAYQETKERLSERSVSR</sequence>
<dbReference type="PROSITE" id="PS00383">
    <property type="entry name" value="TYR_PHOSPHATASE_1"/>
    <property type="match status" value="1"/>
</dbReference>
<comment type="similarity">
    <text evidence="1">Belongs to the protein-tyrosine phosphatase family.</text>
</comment>
<dbReference type="InterPro" id="IPR000387">
    <property type="entry name" value="Tyr_Pase_dom"/>
</dbReference>
<dbReference type="InterPro" id="IPR000242">
    <property type="entry name" value="PTP_cat"/>
</dbReference>
<organism evidence="6 7">
    <name type="scientific">Labeo rohita</name>
    <name type="common">Indian major carp</name>
    <name type="synonym">Cyprinus rohita</name>
    <dbReference type="NCBI Taxonomy" id="84645"/>
    <lineage>
        <taxon>Eukaryota</taxon>
        <taxon>Metazoa</taxon>
        <taxon>Chordata</taxon>
        <taxon>Craniata</taxon>
        <taxon>Vertebrata</taxon>
        <taxon>Euteleostomi</taxon>
        <taxon>Actinopterygii</taxon>
        <taxon>Neopterygii</taxon>
        <taxon>Teleostei</taxon>
        <taxon>Ostariophysi</taxon>
        <taxon>Cypriniformes</taxon>
        <taxon>Cyprinidae</taxon>
        <taxon>Labeoninae</taxon>
        <taxon>Labeonini</taxon>
        <taxon>Labeo</taxon>
    </lineage>
</organism>
<dbReference type="SUPFAM" id="SSF52799">
    <property type="entry name" value="(Phosphotyrosine protein) phosphatases II"/>
    <property type="match status" value="1"/>
</dbReference>
<dbReference type="PANTHER" id="PTHR23339">
    <property type="entry name" value="TYROSINE SPECIFIC PROTEIN PHOSPHATASE AND DUAL SPECIFICITY PROTEIN PHOSPHATASE"/>
    <property type="match status" value="1"/>
</dbReference>
<proteinExistence type="inferred from homology"/>
<keyword evidence="4" id="KW-0904">Protein phosphatase</keyword>
<dbReference type="EC" id="3.1.3.48" evidence="2"/>
<evidence type="ECO:0000313" key="6">
    <source>
        <dbReference type="EMBL" id="KAI2657987.1"/>
    </source>
</evidence>
<dbReference type="InterPro" id="IPR003595">
    <property type="entry name" value="Tyr_Pase_cat"/>
</dbReference>
<accession>A0ABQ8M704</accession>
<keyword evidence="7" id="KW-1185">Reference proteome</keyword>
<gene>
    <name evidence="6" type="ORF">H4Q32_009437</name>
</gene>
<dbReference type="SMART" id="SM00404">
    <property type="entry name" value="PTPc_motif"/>
    <property type="match status" value="1"/>
</dbReference>
<dbReference type="InterPro" id="IPR029021">
    <property type="entry name" value="Prot-tyrosine_phosphatase-like"/>
</dbReference>
<dbReference type="PROSITE" id="PS50056">
    <property type="entry name" value="TYR_PHOSPHATASE_2"/>
    <property type="match status" value="1"/>
</dbReference>